<reference evidence="2 3" key="1">
    <citation type="submission" date="2019-05" db="EMBL/GenBank/DDBJ databases">
        <title>Draft genome sequence of Nonomuraea turkmeniaca DSM 43926.</title>
        <authorList>
            <person name="Saricaoglu S."/>
            <person name="Isik K."/>
        </authorList>
    </citation>
    <scope>NUCLEOTIDE SEQUENCE [LARGE SCALE GENOMIC DNA]</scope>
    <source>
        <strain evidence="2 3">DSM 43926</strain>
    </source>
</reference>
<evidence type="ECO:0000313" key="3">
    <source>
        <dbReference type="Proteomes" id="UP000309128"/>
    </source>
</evidence>
<feature type="region of interest" description="Disordered" evidence="1">
    <location>
        <begin position="1"/>
        <end position="22"/>
    </location>
</feature>
<organism evidence="2 3">
    <name type="scientific">Nonomuraea turkmeniaca</name>
    <dbReference type="NCBI Taxonomy" id="103838"/>
    <lineage>
        <taxon>Bacteria</taxon>
        <taxon>Bacillati</taxon>
        <taxon>Actinomycetota</taxon>
        <taxon>Actinomycetes</taxon>
        <taxon>Streptosporangiales</taxon>
        <taxon>Streptosporangiaceae</taxon>
        <taxon>Nonomuraea</taxon>
    </lineage>
</organism>
<proteinExistence type="predicted"/>
<dbReference type="AlphaFoldDB" id="A0A5S4FPK7"/>
<protein>
    <submittedName>
        <fullName evidence="2">S10 family peptidase</fullName>
    </submittedName>
</protein>
<keyword evidence="3" id="KW-1185">Reference proteome</keyword>
<dbReference type="EMBL" id="VCKY01000026">
    <property type="protein sequence ID" value="TMR22697.1"/>
    <property type="molecule type" value="Genomic_DNA"/>
</dbReference>
<name>A0A5S4FPK7_9ACTN</name>
<accession>A0A5S4FPK7</accession>
<dbReference type="OrthoDB" id="9135783at2"/>
<sequence length="39" mass="4081">MAERADARATVTVKGASHAVPVSHPDAVTHLIERAATSR</sequence>
<gene>
    <name evidence="2" type="ORF">ETD86_10585</name>
</gene>
<dbReference type="Gene3D" id="3.40.50.1820">
    <property type="entry name" value="alpha/beta hydrolase"/>
    <property type="match status" value="1"/>
</dbReference>
<evidence type="ECO:0000256" key="1">
    <source>
        <dbReference type="SAM" id="MobiDB-lite"/>
    </source>
</evidence>
<dbReference type="Proteomes" id="UP000309128">
    <property type="component" value="Unassembled WGS sequence"/>
</dbReference>
<comment type="caution">
    <text evidence="2">The sequence shown here is derived from an EMBL/GenBank/DDBJ whole genome shotgun (WGS) entry which is preliminary data.</text>
</comment>
<dbReference type="InterPro" id="IPR029058">
    <property type="entry name" value="AB_hydrolase_fold"/>
</dbReference>
<dbReference type="RefSeq" id="WP_138665949.1">
    <property type="nucleotide sequence ID" value="NZ_VCKY01000026.1"/>
</dbReference>
<evidence type="ECO:0000313" key="2">
    <source>
        <dbReference type="EMBL" id="TMR22697.1"/>
    </source>
</evidence>